<dbReference type="PANTHER" id="PTHR10491">
    <property type="entry name" value="DTDP-4-DEHYDRORHAMNOSE REDUCTASE"/>
    <property type="match status" value="1"/>
</dbReference>
<evidence type="ECO:0000259" key="3">
    <source>
        <dbReference type="Pfam" id="PF04321"/>
    </source>
</evidence>
<dbReference type="GO" id="GO:0019305">
    <property type="term" value="P:dTDP-rhamnose biosynthetic process"/>
    <property type="evidence" value="ECO:0007669"/>
    <property type="project" value="UniProtKB-UniPathway"/>
</dbReference>
<keyword evidence="2" id="KW-0521">NADP</keyword>
<dbReference type="CDD" id="cd05254">
    <property type="entry name" value="dTDP_HR_like_SDR_e"/>
    <property type="match status" value="1"/>
</dbReference>
<dbReference type="InterPro" id="IPR029903">
    <property type="entry name" value="RmlD-like-bd"/>
</dbReference>
<dbReference type="AlphaFoldDB" id="A0A6J4IAE5"/>
<protein>
    <recommendedName>
        <fullName evidence="2">dTDP-4-dehydrorhamnose reductase</fullName>
        <ecNumber evidence="2">1.1.1.133</ecNumber>
    </recommendedName>
</protein>
<organism evidence="4">
    <name type="scientific">uncultured Acidimicrobiales bacterium</name>
    <dbReference type="NCBI Taxonomy" id="310071"/>
    <lineage>
        <taxon>Bacteria</taxon>
        <taxon>Bacillati</taxon>
        <taxon>Actinomycetota</taxon>
        <taxon>Acidimicrobiia</taxon>
        <taxon>Acidimicrobiales</taxon>
        <taxon>environmental samples</taxon>
    </lineage>
</organism>
<evidence type="ECO:0000256" key="1">
    <source>
        <dbReference type="ARBA" id="ARBA00010944"/>
    </source>
</evidence>
<proteinExistence type="inferred from homology"/>
<accession>A0A6J4IAE5</accession>
<dbReference type="NCBIfam" id="TIGR01214">
    <property type="entry name" value="rmlD"/>
    <property type="match status" value="1"/>
</dbReference>
<evidence type="ECO:0000313" key="4">
    <source>
        <dbReference type="EMBL" id="CAA9244719.1"/>
    </source>
</evidence>
<feature type="domain" description="RmlD-like substrate binding" evidence="3">
    <location>
        <begin position="5"/>
        <end position="285"/>
    </location>
</feature>
<reference evidence="4" key="1">
    <citation type="submission" date="2020-02" db="EMBL/GenBank/DDBJ databases">
        <authorList>
            <person name="Meier V. D."/>
        </authorList>
    </citation>
    <scope>NUCLEOTIDE SEQUENCE</scope>
    <source>
        <strain evidence="4">AVDCRST_MAG20</strain>
    </source>
</reference>
<dbReference type="PANTHER" id="PTHR10491:SF4">
    <property type="entry name" value="METHIONINE ADENOSYLTRANSFERASE 2 SUBUNIT BETA"/>
    <property type="match status" value="1"/>
</dbReference>
<dbReference type="EMBL" id="CADCSY010000086">
    <property type="protein sequence ID" value="CAA9244719.1"/>
    <property type="molecule type" value="Genomic_DNA"/>
</dbReference>
<dbReference type="Gene3D" id="3.90.25.10">
    <property type="entry name" value="UDP-galactose 4-epimerase, domain 1"/>
    <property type="match status" value="1"/>
</dbReference>
<dbReference type="EC" id="1.1.1.133" evidence="2"/>
<evidence type="ECO:0000256" key="2">
    <source>
        <dbReference type="RuleBase" id="RU364082"/>
    </source>
</evidence>
<dbReference type="InterPro" id="IPR005913">
    <property type="entry name" value="dTDP_dehydrorham_reduct"/>
</dbReference>
<dbReference type="Gene3D" id="3.40.50.720">
    <property type="entry name" value="NAD(P)-binding Rossmann-like Domain"/>
    <property type="match status" value="1"/>
</dbReference>
<dbReference type="InterPro" id="IPR036291">
    <property type="entry name" value="NAD(P)-bd_dom_sf"/>
</dbReference>
<sequence>MPARTVLVTGAAGQLGREVVACFDADPAWRVVACDRPALDLTDRDAVLGAITTVAPDAVVHSGAWTAVDACESDPDRALAVNALGTRHVADAARRVGAHVTYVSTDHVFPGDKQVPYHEWDETRPVNAYGRSKLAGERELDPGSTIVRTSWVFGRHGTNMVKTVLRLAEAKDVDLRFVDDQRGCPTAAADLAGAVHDLVAAQRPGTFHVTNQGATTWYGFARDVVTLAGGDPGRVRPVSTADLDPPRAAARPASSVLDGAALRLGGLPLLRDHHEPLAELVRELQA</sequence>
<keyword evidence="2 4" id="KW-0560">Oxidoreductase</keyword>
<comment type="function">
    <text evidence="2">Catalyzes the reduction of dTDP-6-deoxy-L-lyxo-4-hexulose to yield dTDP-L-rhamnose.</text>
</comment>
<name>A0A6J4IAE5_9ACTN</name>
<dbReference type="SUPFAM" id="SSF51735">
    <property type="entry name" value="NAD(P)-binding Rossmann-fold domains"/>
    <property type="match status" value="1"/>
</dbReference>
<dbReference type="GO" id="GO:0008831">
    <property type="term" value="F:dTDP-4-dehydrorhamnose reductase activity"/>
    <property type="evidence" value="ECO:0007669"/>
    <property type="project" value="UniProtKB-EC"/>
</dbReference>
<dbReference type="Pfam" id="PF04321">
    <property type="entry name" value="RmlD_sub_bind"/>
    <property type="match status" value="1"/>
</dbReference>
<dbReference type="UniPathway" id="UPA00124"/>
<comment type="pathway">
    <text evidence="2">Carbohydrate biosynthesis; dTDP-L-rhamnose biosynthesis.</text>
</comment>
<comment type="similarity">
    <text evidence="1 2">Belongs to the dTDP-4-dehydrorhamnose reductase family.</text>
</comment>
<gene>
    <name evidence="4" type="ORF">AVDCRST_MAG20-1917</name>
</gene>